<dbReference type="EMBL" id="CAPB01000039">
    <property type="protein sequence ID" value="CCO95115.1"/>
    <property type="molecule type" value="Genomic_DNA"/>
</dbReference>
<reference evidence="1 2" key="2">
    <citation type="submission" date="2013-04" db="EMBL/GenBank/DDBJ databases">
        <title>Comparative genomics of 12 strains of Erwinia amylovora identifies a pan-genome with a large conserved core and provides insights into host specificity.</title>
        <authorList>
            <person name="Mann R.A."/>
            <person name="Smits T.H.M."/>
            <person name="Buehlmann A."/>
            <person name="Blom J."/>
            <person name="Goesmann A."/>
            <person name="Frey J.E."/>
            <person name="Plummer K.M."/>
            <person name="Beer S.V."/>
            <person name="Luck J."/>
            <person name="Duffy B."/>
            <person name="Rodoni B."/>
        </authorList>
    </citation>
    <scope>NUCLEOTIDE SEQUENCE [LARGE SCALE GENOMIC DNA]</scope>
    <source>
        <strain evidence="2">CFBP 1232</strain>
    </source>
</reference>
<dbReference type="Proteomes" id="UP000013111">
    <property type="component" value="Unassembled WGS sequence"/>
</dbReference>
<sequence length="26" mass="2967">MQEILTKLDATFNEIQQSPVYQAEVA</sequence>
<reference evidence="1 2" key="1">
    <citation type="submission" date="2012-11" db="EMBL/GenBank/DDBJ databases">
        <authorList>
            <person name="Linke B."/>
        </authorList>
    </citation>
    <scope>NUCLEOTIDE SEQUENCE [LARGE SCALE GENOMIC DNA]</scope>
    <source>
        <strain evidence="2">CFBP 1232</strain>
    </source>
</reference>
<evidence type="ECO:0000313" key="2">
    <source>
        <dbReference type="Proteomes" id="UP000013111"/>
    </source>
</evidence>
<dbReference type="AlphaFoldDB" id="A0A831A655"/>
<accession>A0A831A655</accession>
<gene>
    <name evidence="1" type="ORF">BN437_3210</name>
</gene>
<organism evidence="1 2">
    <name type="scientific">Erwinia amylovora NBRC 12687 = CFBP 1232</name>
    <dbReference type="NCBI Taxonomy" id="1219359"/>
    <lineage>
        <taxon>Bacteria</taxon>
        <taxon>Pseudomonadati</taxon>
        <taxon>Pseudomonadota</taxon>
        <taxon>Gammaproteobacteria</taxon>
        <taxon>Enterobacterales</taxon>
        <taxon>Erwiniaceae</taxon>
        <taxon>Erwinia</taxon>
    </lineage>
</organism>
<name>A0A831A655_ERWAM</name>
<evidence type="ECO:0000313" key="1">
    <source>
        <dbReference type="EMBL" id="CCO95115.1"/>
    </source>
</evidence>
<proteinExistence type="predicted"/>
<protein>
    <submittedName>
        <fullName evidence="1">Uncharacterized protein</fullName>
    </submittedName>
</protein>
<comment type="caution">
    <text evidence="1">The sequence shown here is derived from an EMBL/GenBank/DDBJ whole genome shotgun (WGS) entry which is preliminary data.</text>
</comment>